<evidence type="ECO:0000313" key="2">
    <source>
        <dbReference type="Proteomes" id="UP000464593"/>
    </source>
</evidence>
<organism evidence="1 2">
    <name type="scientific">Pseudomonas monteilii</name>
    <dbReference type="NCBI Taxonomy" id="76759"/>
    <lineage>
        <taxon>Bacteria</taxon>
        <taxon>Pseudomonadati</taxon>
        <taxon>Pseudomonadota</taxon>
        <taxon>Gammaproteobacteria</taxon>
        <taxon>Pseudomonadales</taxon>
        <taxon>Pseudomonadaceae</taxon>
        <taxon>Pseudomonas</taxon>
    </lineage>
</organism>
<dbReference type="Proteomes" id="UP000464593">
    <property type="component" value="Chromosome"/>
</dbReference>
<dbReference type="EMBL" id="CP040324">
    <property type="protein sequence ID" value="QHB28172.1"/>
    <property type="molecule type" value="Genomic_DNA"/>
</dbReference>
<proteinExistence type="predicted"/>
<dbReference type="AlphaFoldDB" id="A0AAE6RCG0"/>
<protein>
    <submittedName>
        <fullName evidence="1">Uncharacterized protein</fullName>
    </submittedName>
</protein>
<reference evidence="1 2" key="1">
    <citation type="submission" date="2019-05" db="EMBL/GenBank/DDBJ databases">
        <title>Complete genome sequence of Pseudomonas Pseudomonas resinovorans.</title>
        <authorList>
            <person name="Chen H.-P."/>
        </authorList>
    </citation>
    <scope>NUCLEOTIDE SEQUENCE [LARGE SCALE GENOMIC DNA]</scope>
    <source>
        <strain evidence="1 2">TCU-CK1</strain>
    </source>
</reference>
<dbReference type="RefSeq" id="WP_159266258.1">
    <property type="nucleotide sequence ID" value="NZ_CP040324.1"/>
</dbReference>
<evidence type="ECO:0000313" key="1">
    <source>
        <dbReference type="EMBL" id="QHB28172.1"/>
    </source>
</evidence>
<name>A0AAE6RCG0_9PSED</name>
<accession>A0AAE6RCG0</accession>
<gene>
    <name evidence="1" type="ORF">TCK1_2826</name>
</gene>
<sequence length="197" mass="22723">MIEATEKQLDLLWHTLGLWAERSDRRSISRNYFLTSPGYDDSNDLDLLVAAGLMTRGKAPAFCSEDEVVYRATDEGKLFALDKLPPLPPPAKRTKFDAYLDECEYYDGFAHFLGVNQPQIQQRGNWGNYEYRMVRYPRGSAYREHRRPTRFAHWSPYETLEVAGEWAPTMKAAKASYKEALRLHQAKGRADKKRLAA</sequence>